<keyword evidence="1" id="KW-0732">Signal</keyword>
<dbReference type="EMBL" id="GBBI01000129">
    <property type="protein sequence ID" value="JAC18583.1"/>
    <property type="molecule type" value="mRNA"/>
</dbReference>
<name>A0A023FCN8_TRIIF</name>
<evidence type="ECO:0000256" key="1">
    <source>
        <dbReference type="SAM" id="SignalP"/>
    </source>
</evidence>
<evidence type="ECO:0000313" key="2">
    <source>
        <dbReference type="EMBL" id="JAC18583.1"/>
    </source>
</evidence>
<feature type="chain" id="PRO_5001516374" evidence="1">
    <location>
        <begin position="28"/>
        <end position="79"/>
    </location>
</feature>
<proteinExistence type="evidence at transcript level"/>
<sequence length="79" mass="8697">MKLSTSTFSVVVIAVFLTICMIDFGEATCPMTCTATNKYVCGQRLNELKTFNNDCEMENENICGSGGWTIRSRGQCPSQ</sequence>
<reference evidence="2" key="1">
    <citation type="journal article" date="2014" name="PLoS Negl. Trop. Dis.">
        <title>An updated insight into the Sialotranscriptome of Triatoma infestans: developmental stage and geographic variations.</title>
        <authorList>
            <person name="Schwarz A."/>
            <person name="Medrano-Mercado N."/>
            <person name="Schaub G.A."/>
            <person name="Struchiner C.J."/>
            <person name="Bargues M.D."/>
            <person name="Levy M.Z."/>
            <person name="Ribeiro J.M."/>
        </authorList>
    </citation>
    <scope>NUCLEOTIDE SEQUENCE</scope>
    <source>
        <strain evidence="2">Chile</strain>
        <tissue evidence="2">Salivary glands</tissue>
    </source>
</reference>
<accession>A0A023FCN8</accession>
<dbReference type="InterPro" id="IPR036058">
    <property type="entry name" value="Kazal_dom_sf"/>
</dbReference>
<organism evidence="2">
    <name type="scientific">Triatoma infestans</name>
    <name type="common">Assassin bug</name>
    <dbReference type="NCBI Taxonomy" id="30076"/>
    <lineage>
        <taxon>Eukaryota</taxon>
        <taxon>Metazoa</taxon>
        <taxon>Ecdysozoa</taxon>
        <taxon>Arthropoda</taxon>
        <taxon>Hexapoda</taxon>
        <taxon>Insecta</taxon>
        <taxon>Pterygota</taxon>
        <taxon>Neoptera</taxon>
        <taxon>Paraneoptera</taxon>
        <taxon>Hemiptera</taxon>
        <taxon>Heteroptera</taxon>
        <taxon>Panheteroptera</taxon>
        <taxon>Cimicomorpha</taxon>
        <taxon>Reduviidae</taxon>
        <taxon>Triatominae</taxon>
        <taxon>Triatoma</taxon>
    </lineage>
</organism>
<protein>
    <submittedName>
        <fullName evidence="2">Putative salivary kazal-type proteinase inhibitor</fullName>
    </submittedName>
</protein>
<dbReference type="AlphaFoldDB" id="A0A023FCN8"/>
<dbReference type="Gene3D" id="3.30.60.30">
    <property type="match status" value="1"/>
</dbReference>
<feature type="signal peptide" evidence="1">
    <location>
        <begin position="1"/>
        <end position="27"/>
    </location>
</feature>
<dbReference type="SUPFAM" id="SSF100895">
    <property type="entry name" value="Kazal-type serine protease inhibitors"/>
    <property type="match status" value="1"/>
</dbReference>